<dbReference type="EMBL" id="CP053452">
    <property type="protein sequence ID" value="QJW94729.1"/>
    <property type="molecule type" value="Genomic_DNA"/>
</dbReference>
<feature type="compositionally biased region" description="Low complexity" evidence="1">
    <location>
        <begin position="38"/>
        <end position="49"/>
    </location>
</feature>
<keyword evidence="3" id="KW-1185">Reference proteome</keyword>
<gene>
    <name evidence="2" type="ORF">FTUN_2251</name>
</gene>
<dbReference type="RefSeq" id="WP_171470659.1">
    <property type="nucleotide sequence ID" value="NZ_CP053452.2"/>
</dbReference>
<feature type="compositionally biased region" description="Pro residues" evidence="1">
    <location>
        <begin position="154"/>
        <end position="174"/>
    </location>
</feature>
<name>A0A6M5YKW4_9BACT</name>
<feature type="region of interest" description="Disordered" evidence="1">
    <location>
        <begin position="1"/>
        <end position="51"/>
    </location>
</feature>
<protein>
    <submittedName>
        <fullName evidence="2">Uncharacterized protein</fullName>
    </submittedName>
</protein>
<feature type="compositionally biased region" description="Basic and acidic residues" evidence="1">
    <location>
        <begin position="124"/>
        <end position="147"/>
    </location>
</feature>
<evidence type="ECO:0000256" key="1">
    <source>
        <dbReference type="SAM" id="MobiDB-lite"/>
    </source>
</evidence>
<organism evidence="2 3">
    <name type="scientific">Frigoriglobus tundricola</name>
    <dbReference type="NCBI Taxonomy" id="2774151"/>
    <lineage>
        <taxon>Bacteria</taxon>
        <taxon>Pseudomonadati</taxon>
        <taxon>Planctomycetota</taxon>
        <taxon>Planctomycetia</taxon>
        <taxon>Gemmatales</taxon>
        <taxon>Gemmataceae</taxon>
        <taxon>Frigoriglobus</taxon>
    </lineage>
</organism>
<feature type="region of interest" description="Disordered" evidence="1">
    <location>
        <begin position="124"/>
        <end position="178"/>
    </location>
</feature>
<accession>A0A6M5YKW4</accession>
<evidence type="ECO:0000313" key="2">
    <source>
        <dbReference type="EMBL" id="QJW94729.1"/>
    </source>
</evidence>
<proteinExistence type="predicted"/>
<dbReference type="Proteomes" id="UP000503447">
    <property type="component" value="Chromosome"/>
</dbReference>
<evidence type="ECO:0000313" key="3">
    <source>
        <dbReference type="Proteomes" id="UP000503447"/>
    </source>
</evidence>
<feature type="compositionally biased region" description="Basic and acidic residues" evidence="1">
    <location>
        <begin position="23"/>
        <end position="37"/>
    </location>
</feature>
<reference evidence="3" key="1">
    <citation type="submission" date="2020-05" db="EMBL/GenBank/DDBJ databases">
        <title>Frigoriglobus tundricola gen. nov., sp. nov., a psychrotolerant cellulolytic planctomycete of the family Gemmataceae with two divergent copies of 16S rRNA gene.</title>
        <authorList>
            <person name="Kulichevskaya I.S."/>
            <person name="Ivanova A.A."/>
            <person name="Naumoff D.G."/>
            <person name="Beletsky A.V."/>
            <person name="Rijpstra W.I.C."/>
            <person name="Sinninghe Damste J.S."/>
            <person name="Mardanov A.V."/>
            <person name="Ravin N.V."/>
            <person name="Dedysh S.N."/>
        </authorList>
    </citation>
    <scope>NUCLEOTIDE SEQUENCE [LARGE SCALE GENOMIC DNA]</scope>
    <source>
        <strain evidence="3">PL17</strain>
    </source>
</reference>
<sequence length="685" mass="74248">MTGTDNPTLALFRRTLDDLDPTGEIRKRTNPKGEAHKASPASSSRASGALDRDRVLSRARKWLAQCPPAVQGANGSAPTFAAARGLVHGFDLDADTALGLLLSDYNPRCDPPWSVAELTHKVKDADSKPYDKPRGYLRDRKPDRPESPARGPRPVAPPSQTPVGHPPSSPPPATGLPTIVQQPAHLRDVVDQAICALVMANDPISLFVHGDSLVRIETKESGAVRPLSKSQLRLLLSQSADWMNESVTKDGDTLQRPAFPKGDAVDAVQDHRDWPGLPRLNAVADVPVVTAESGLLTKPGYDSASGVYLLPGGYADVPPVHDKPDRSDVEAAKSLLLNDLLVDFPFVDNASLANCLALFLLPFVRGLIDGPTPLHHVDAPQEGTGKSLLIQTWGWVTIGHEPKALGEVSRADDWQKLILAAAMEAPREIFLDNLNQTLDSGSLASAITSTVIGGRLLGFSRMVSAPVNCTWVSSGNNVSMSRELVRRTVYIRLDAKADAAWKGREFKHALPRWAKQHRGELVWACLTLCQAWIAAGKPAGRPVLGGFEAWSAVMDGILSNAGVTDLVSNSDAFRTTSVDSGDEWRAFVPAWWKTHQDTKVTAGELARLAEAEDLLVSILEEAKSERGRGKKVGDHLKRVRDRVYGGVRIEYAGLNHRDQSQYRLVKLDSDGQEDGHTDATPIENL</sequence>
<dbReference type="AlphaFoldDB" id="A0A6M5YKW4"/>
<dbReference type="KEGG" id="ftj:FTUN_2251"/>